<reference evidence="1 2" key="1">
    <citation type="submission" date="2023-04" db="EMBL/GenBank/DDBJ databases">
        <title>Bacteria Genome Submission.</title>
        <authorList>
            <person name="Isaac P."/>
        </authorList>
    </citation>
    <scope>NUCLEOTIDE SEQUENCE [LARGE SCALE GENOMIC DNA]</scope>
    <source>
        <strain evidence="1 2">SampleS7P1</strain>
    </source>
</reference>
<evidence type="ECO:0000313" key="1">
    <source>
        <dbReference type="EMBL" id="WGX75930.1"/>
    </source>
</evidence>
<accession>A0ABY8R3A1</accession>
<name>A0ABY8R3A1_PARBF</name>
<sequence length="106" mass="12115">MEGMFDGVKNLPVTKYPELVDTILPYIKTNMKPTTILSLGSSVLAMGGLNIKTLEFPMEEYSNGGIYGNAGWVWRYDEDKCLPILHDFIFNNVMYQNKLEKKHLHS</sequence>
<protein>
    <submittedName>
        <fullName evidence="1">Uncharacterized protein</fullName>
    </submittedName>
</protein>
<gene>
    <name evidence="1" type="ORF">QJS64_19020</name>
</gene>
<dbReference type="Proteomes" id="UP001239169">
    <property type="component" value="Chromosome"/>
</dbReference>
<keyword evidence="2" id="KW-1185">Reference proteome</keyword>
<evidence type="ECO:0000313" key="2">
    <source>
        <dbReference type="Proteomes" id="UP001239169"/>
    </source>
</evidence>
<proteinExistence type="predicted"/>
<dbReference type="EMBL" id="CP124685">
    <property type="protein sequence ID" value="WGX75930.1"/>
    <property type="molecule type" value="Genomic_DNA"/>
</dbReference>
<organism evidence="1 2">
    <name type="scientific">Paraclostridium bifermentans</name>
    <name type="common">Clostridium bifermentans</name>
    <dbReference type="NCBI Taxonomy" id="1490"/>
    <lineage>
        <taxon>Bacteria</taxon>
        <taxon>Bacillati</taxon>
        <taxon>Bacillota</taxon>
        <taxon>Clostridia</taxon>
        <taxon>Peptostreptococcales</taxon>
        <taxon>Peptostreptococcaceae</taxon>
        <taxon>Paraclostridium</taxon>
    </lineage>
</organism>
<dbReference type="Gene3D" id="3.40.630.190">
    <property type="entry name" value="LCP protein"/>
    <property type="match status" value="1"/>
</dbReference>